<dbReference type="EMBL" id="DRHL01000072">
    <property type="protein sequence ID" value="HEB13597.1"/>
    <property type="molecule type" value="Genomic_DNA"/>
</dbReference>
<accession>A0A7C1SN05</accession>
<dbReference type="Proteomes" id="UP000885695">
    <property type="component" value="Unassembled WGS sequence"/>
</dbReference>
<reference evidence="1" key="1">
    <citation type="journal article" date="2020" name="mSystems">
        <title>Genome- and Community-Level Interaction Insights into Carbon Utilization and Element Cycling Functions of Hydrothermarchaeota in Hydrothermal Sediment.</title>
        <authorList>
            <person name="Zhou Z."/>
            <person name="Liu Y."/>
            <person name="Xu W."/>
            <person name="Pan J."/>
            <person name="Luo Z.H."/>
            <person name="Li M."/>
        </authorList>
    </citation>
    <scope>NUCLEOTIDE SEQUENCE [LARGE SCALE GENOMIC DNA]</scope>
    <source>
        <strain evidence="1">HyVt-369</strain>
    </source>
</reference>
<gene>
    <name evidence="1" type="ORF">ENI13_01305</name>
</gene>
<comment type="caution">
    <text evidence="1">The sequence shown here is derived from an EMBL/GenBank/DDBJ whole genome shotgun (WGS) entry which is preliminary data.</text>
</comment>
<protein>
    <submittedName>
        <fullName evidence="1">Uncharacterized protein</fullName>
    </submittedName>
</protein>
<dbReference type="AlphaFoldDB" id="A0A7C1SN05"/>
<name>A0A7C1SN05_UNCC3</name>
<evidence type="ECO:0000313" key="1">
    <source>
        <dbReference type="EMBL" id="HEB13597.1"/>
    </source>
</evidence>
<proteinExistence type="predicted"/>
<sequence length="79" mass="9695">MKDENHLIKEFISMFCQMVIFKPEDKKGTKKHQWAIMMAFNGRVDKAKKEYFRQLDSVYDDPRLTFEEKYSIRGKMRRR</sequence>
<organism evidence="1">
    <name type="scientific">candidate division CPR3 bacterium</name>
    <dbReference type="NCBI Taxonomy" id="2268181"/>
    <lineage>
        <taxon>Bacteria</taxon>
        <taxon>Bacteria division CPR3</taxon>
    </lineage>
</organism>